<dbReference type="RefSeq" id="WP_075370888.1">
    <property type="nucleotide sequence ID" value="NZ_MSKM01000008.1"/>
</dbReference>
<accession>A0A1Q8W1B1</accession>
<proteinExistence type="predicted"/>
<dbReference type="EMBL" id="MSKM01000008">
    <property type="protein sequence ID" value="OLO54999.1"/>
    <property type="molecule type" value="Genomic_DNA"/>
</dbReference>
<dbReference type="Proteomes" id="UP000185772">
    <property type="component" value="Unassembled WGS sequence"/>
</dbReference>
<keyword evidence="1" id="KW-0812">Transmembrane</keyword>
<comment type="caution">
    <text evidence="2">The sequence shown here is derived from an EMBL/GenBank/DDBJ whole genome shotgun (WGS) entry which is preliminary data.</text>
</comment>
<protein>
    <submittedName>
        <fullName evidence="2">Uncharacterized protein</fullName>
    </submittedName>
</protein>
<name>A0A1Q8W1B1_9ACTO</name>
<reference evidence="2 3" key="1">
    <citation type="submission" date="2016-12" db="EMBL/GenBank/DDBJ databases">
        <title>Genomic comparison of strains in the 'Actinomyces naeslundii' group.</title>
        <authorList>
            <person name="Mughal S.R."/>
            <person name="Do T."/>
            <person name="Gilbert S.C."/>
            <person name="Witherden E.A."/>
            <person name="Didelot X."/>
            <person name="Beighton D."/>
        </authorList>
    </citation>
    <scope>NUCLEOTIDE SEQUENCE [LARGE SCALE GENOMIC DNA]</scope>
    <source>
        <strain evidence="2 3">MMRCO6-1</strain>
    </source>
</reference>
<feature type="transmembrane region" description="Helical" evidence="1">
    <location>
        <begin position="50"/>
        <end position="71"/>
    </location>
</feature>
<sequence>MTSTPCAVFEEMVMMSDSRRSLPGSLLRCGVGLLLIAMGLRWIVVIVQSSWPWLVGLLAVSAAAWLAVRWWRSRREW</sequence>
<dbReference type="AlphaFoldDB" id="A0A1Q8W1B1"/>
<feature type="transmembrane region" description="Helical" evidence="1">
    <location>
        <begin position="25"/>
        <end position="44"/>
    </location>
</feature>
<gene>
    <name evidence="2" type="ORF">BKH27_02270</name>
</gene>
<organism evidence="2 3">
    <name type="scientific">Actinomyces oris</name>
    <dbReference type="NCBI Taxonomy" id="544580"/>
    <lineage>
        <taxon>Bacteria</taxon>
        <taxon>Bacillati</taxon>
        <taxon>Actinomycetota</taxon>
        <taxon>Actinomycetes</taxon>
        <taxon>Actinomycetales</taxon>
        <taxon>Actinomycetaceae</taxon>
        <taxon>Actinomyces</taxon>
    </lineage>
</organism>
<evidence type="ECO:0000313" key="3">
    <source>
        <dbReference type="Proteomes" id="UP000185772"/>
    </source>
</evidence>
<evidence type="ECO:0000313" key="2">
    <source>
        <dbReference type="EMBL" id="OLO54999.1"/>
    </source>
</evidence>
<keyword evidence="1" id="KW-0472">Membrane</keyword>
<evidence type="ECO:0000256" key="1">
    <source>
        <dbReference type="SAM" id="Phobius"/>
    </source>
</evidence>
<keyword evidence="1" id="KW-1133">Transmembrane helix</keyword>